<evidence type="ECO:0000313" key="3">
    <source>
        <dbReference type="Proteomes" id="UP000642094"/>
    </source>
</evidence>
<keyword evidence="2" id="KW-0489">Methyltransferase</keyword>
<evidence type="ECO:0000259" key="1">
    <source>
        <dbReference type="Pfam" id="PF08241"/>
    </source>
</evidence>
<keyword evidence="2" id="KW-0808">Transferase</keyword>
<sequence length="294" mass="34588">MKKYLKYLLSKIGYSIHKRNKISNPYINLSSWDYQKTLVENHIKNTDIVLDIGSGNFPSPRANILVEAFPDESIHRSGNLVEDRPVVICSVERMPFLQKSFDFSICSHVLEHIESPLRAKSELSRISMGGYIEVPSYGKDILVGTGNMHRWQVVEFEKILYFFEYSQRQTEAHTHSPMMDIWMSQDYHPWQDFFWDRQDLFNAILIWKNNIELVEHRRYGNKENPLIDWKPVPENRLPVISCQLNKKEIEMLQSRLSTPDGLRPMNFVNDSFIDETGIIVYPVRGKRVYCELIE</sequence>
<dbReference type="Pfam" id="PF08241">
    <property type="entry name" value="Methyltransf_11"/>
    <property type="match status" value="1"/>
</dbReference>
<dbReference type="RefSeq" id="WP_190401998.1">
    <property type="nucleotide sequence ID" value="NZ_JACJQB010000003.1"/>
</dbReference>
<dbReference type="InterPro" id="IPR029063">
    <property type="entry name" value="SAM-dependent_MTases_sf"/>
</dbReference>
<feature type="domain" description="Methyltransferase type 11" evidence="1">
    <location>
        <begin position="80"/>
        <end position="126"/>
    </location>
</feature>
<gene>
    <name evidence="2" type="ORF">H6F41_02995</name>
</gene>
<comment type="caution">
    <text evidence="2">The sequence shown here is derived from an EMBL/GenBank/DDBJ whole genome shotgun (WGS) entry which is preliminary data.</text>
</comment>
<reference evidence="2 3" key="1">
    <citation type="journal article" date="2020" name="ISME J.">
        <title>Comparative genomics reveals insights into cyanobacterial evolution and habitat adaptation.</title>
        <authorList>
            <person name="Chen M.Y."/>
            <person name="Teng W.K."/>
            <person name="Zhao L."/>
            <person name="Hu C.X."/>
            <person name="Zhou Y.K."/>
            <person name="Han B.P."/>
            <person name="Song L.R."/>
            <person name="Shu W.S."/>
        </authorList>
    </citation>
    <scope>NUCLEOTIDE SEQUENCE [LARGE SCALE GENOMIC DNA]</scope>
    <source>
        <strain evidence="2 3">FACHB-723</strain>
    </source>
</reference>
<accession>A0ABR7ZUH6</accession>
<dbReference type="InterPro" id="IPR013216">
    <property type="entry name" value="Methyltransf_11"/>
</dbReference>
<evidence type="ECO:0000313" key="2">
    <source>
        <dbReference type="EMBL" id="MBD2187110.1"/>
    </source>
</evidence>
<dbReference type="GO" id="GO:0032259">
    <property type="term" value="P:methylation"/>
    <property type="evidence" value="ECO:0007669"/>
    <property type="project" value="UniProtKB-KW"/>
</dbReference>
<proteinExistence type="predicted"/>
<dbReference type="GO" id="GO:0008168">
    <property type="term" value="F:methyltransferase activity"/>
    <property type="evidence" value="ECO:0007669"/>
    <property type="project" value="UniProtKB-KW"/>
</dbReference>
<name>A0ABR7ZUH6_9CYAN</name>
<dbReference type="Gene3D" id="3.40.50.150">
    <property type="entry name" value="Vaccinia Virus protein VP39"/>
    <property type="match status" value="1"/>
</dbReference>
<organism evidence="2 3">
    <name type="scientific">Pseudanabaena mucicola FACHB-723</name>
    <dbReference type="NCBI Taxonomy" id="2692860"/>
    <lineage>
        <taxon>Bacteria</taxon>
        <taxon>Bacillati</taxon>
        <taxon>Cyanobacteriota</taxon>
        <taxon>Cyanophyceae</taxon>
        <taxon>Pseudanabaenales</taxon>
        <taxon>Pseudanabaenaceae</taxon>
        <taxon>Pseudanabaena</taxon>
    </lineage>
</organism>
<dbReference type="EMBL" id="JACJQB010000003">
    <property type="protein sequence ID" value="MBD2187110.1"/>
    <property type="molecule type" value="Genomic_DNA"/>
</dbReference>
<dbReference type="Proteomes" id="UP000642094">
    <property type="component" value="Unassembled WGS sequence"/>
</dbReference>
<keyword evidence="3" id="KW-1185">Reference proteome</keyword>
<protein>
    <submittedName>
        <fullName evidence="2">Methyltransferase domain-containing protein</fullName>
    </submittedName>
</protein>
<dbReference type="SUPFAM" id="SSF53335">
    <property type="entry name" value="S-adenosyl-L-methionine-dependent methyltransferases"/>
    <property type="match status" value="1"/>
</dbReference>